<evidence type="ECO:0000313" key="12">
    <source>
        <dbReference type="Proteomes" id="UP001066276"/>
    </source>
</evidence>
<dbReference type="PANTHER" id="PTHR24381">
    <property type="entry name" value="ZINC FINGER PROTEIN"/>
    <property type="match status" value="1"/>
</dbReference>
<dbReference type="Pfam" id="PF00096">
    <property type="entry name" value="zf-C2H2"/>
    <property type="match status" value="2"/>
</dbReference>
<feature type="compositionally biased region" description="Basic and acidic residues" evidence="8">
    <location>
        <begin position="145"/>
        <end position="167"/>
    </location>
</feature>
<evidence type="ECO:0000256" key="8">
    <source>
        <dbReference type="SAM" id="MobiDB-lite"/>
    </source>
</evidence>
<feature type="domain" description="C2H2-type" evidence="9">
    <location>
        <begin position="306"/>
        <end position="333"/>
    </location>
</feature>
<dbReference type="InterPro" id="IPR001909">
    <property type="entry name" value="KRAB"/>
</dbReference>
<sequence>MYHQESDKAPVTFQDVAAYFSEEEWKLLHEWQKELYRNVMKDIQQALMSLGPLIAASIFSLRAEDRKCRSPGDHEITGRRFRTVSPRLPFLDGNIPLGSEEEPRAMYIENLDMESTRNITSPSSDQVIATSVVSFQIKEEREHCSIDHPNLRKREHTDSPAGDDKTKPMQSKTLNPGIHAQKTKSCETLLKRVDFEVVQNPEEGTNSRNQLWPQNIHELEVKEIPQLESRFSNSTKGNLQHKTITGEESSVYDECENNLRNAAHSTCLSQMDQIPGHYMCTEYDQQFNQEGEFLRLNRAHTDMRPYACTDCDKSFSRKGDLNRHRTIHTGEKPFTCSECHKSFNRKYNLNEHRRIHTEERRNQVRTNQTSQTGCPEIWKP</sequence>
<dbReference type="FunFam" id="3.30.160.60:FF:002343">
    <property type="entry name" value="Zinc finger protein 33A"/>
    <property type="match status" value="1"/>
</dbReference>
<dbReference type="GO" id="GO:0000977">
    <property type="term" value="F:RNA polymerase II transcription regulatory region sequence-specific DNA binding"/>
    <property type="evidence" value="ECO:0007669"/>
    <property type="project" value="TreeGrafter"/>
</dbReference>
<keyword evidence="5" id="KW-0862">Zinc</keyword>
<name>A0AAV7SCT1_PLEWA</name>
<keyword evidence="6" id="KW-0539">Nucleus</keyword>
<accession>A0AAV7SCT1</accession>
<comment type="similarity">
    <text evidence="1">Belongs to the krueppel C2H2-type zinc-finger protein family.</text>
</comment>
<feature type="domain" description="KRAB" evidence="10">
    <location>
        <begin position="11"/>
        <end position="89"/>
    </location>
</feature>
<feature type="region of interest" description="Disordered" evidence="8">
    <location>
        <begin position="357"/>
        <end position="380"/>
    </location>
</feature>
<dbReference type="InterPro" id="IPR013087">
    <property type="entry name" value="Znf_C2H2_type"/>
</dbReference>
<dbReference type="Pfam" id="PF01352">
    <property type="entry name" value="KRAB"/>
    <property type="match status" value="1"/>
</dbReference>
<dbReference type="GO" id="GO:0008270">
    <property type="term" value="F:zinc ion binding"/>
    <property type="evidence" value="ECO:0007669"/>
    <property type="project" value="UniProtKB-KW"/>
</dbReference>
<dbReference type="Gene3D" id="6.10.140.140">
    <property type="match status" value="1"/>
</dbReference>
<dbReference type="Gene3D" id="3.30.160.60">
    <property type="entry name" value="Classic Zinc Finger"/>
    <property type="match status" value="2"/>
</dbReference>
<protein>
    <submittedName>
        <fullName evidence="11">Uncharacterized protein</fullName>
    </submittedName>
</protein>
<evidence type="ECO:0000256" key="4">
    <source>
        <dbReference type="ARBA" id="ARBA00022771"/>
    </source>
</evidence>
<dbReference type="GO" id="GO:0005634">
    <property type="term" value="C:nucleus"/>
    <property type="evidence" value="ECO:0007669"/>
    <property type="project" value="TreeGrafter"/>
</dbReference>
<evidence type="ECO:0000256" key="7">
    <source>
        <dbReference type="PROSITE-ProRule" id="PRU00042"/>
    </source>
</evidence>
<dbReference type="PROSITE" id="PS00028">
    <property type="entry name" value="ZINC_FINGER_C2H2_1"/>
    <property type="match status" value="2"/>
</dbReference>
<dbReference type="PROSITE" id="PS50157">
    <property type="entry name" value="ZINC_FINGER_C2H2_2"/>
    <property type="match status" value="2"/>
</dbReference>
<evidence type="ECO:0000256" key="2">
    <source>
        <dbReference type="ARBA" id="ARBA00022723"/>
    </source>
</evidence>
<evidence type="ECO:0000259" key="9">
    <source>
        <dbReference type="PROSITE" id="PS50157"/>
    </source>
</evidence>
<dbReference type="Proteomes" id="UP001066276">
    <property type="component" value="Chromosome 4_2"/>
</dbReference>
<organism evidence="11 12">
    <name type="scientific">Pleurodeles waltl</name>
    <name type="common">Iberian ribbed newt</name>
    <dbReference type="NCBI Taxonomy" id="8319"/>
    <lineage>
        <taxon>Eukaryota</taxon>
        <taxon>Metazoa</taxon>
        <taxon>Chordata</taxon>
        <taxon>Craniata</taxon>
        <taxon>Vertebrata</taxon>
        <taxon>Euteleostomi</taxon>
        <taxon>Amphibia</taxon>
        <taxon>Batrachia</taxon>
        <taxon>Caudata</taxon>
        <taxon>Salamandroidea</taxon>
        <taxon>Salamandridae</taxon>
        <taxon>Pleurodelinae</taxon>
        <taxon>Pleurodeles</taxon>
    </lineage>
</organism>
<dbReference type="InterPro" id="IPR036051">
    <property type="entry name" value="KRAB_dom_sf"/>
</dbReference>
<feature type="region of interest" description="Disordered" evidence="8">
    <location>
        <begin position="145"/>
        <end position="175"/>
    </location>
</feature>
<dbReference type="EMBL" id="JANPWB010000008">
    <property type="protein sequence ID" value="KAJ1161165.1"/>
    <property type="molecule type" value="Genomic_DNA"/>
</dbReference>
<keyword evidence="4 7" id="KW-0863">Zinc-finger</keyword>
<evidence type="ECO:0000256" key="1">
    <source>
        <dbReference type="ARBA" id="ARBA00006991"/>
    </source>
</evidence>
<evidence type="ECO:0000313" key="11">
    <source>
        <dbReference type="EMBL" id="KAJ1161165.1"/>
    </source>
</evidence>
<dbReference type="AlphaFoldDB" id="A0AAV7SCT1"/>
<dbReference type="SMART" id="SM00349">
    <property type="entry name" value="KRAB"/>
    <property type="match status" value="1"/>
</dbReference>
<evidence type="ECO:0000256" key="3">
    <source>
        <dbReference type="ARBA" id="ARBA00022737"/>
    </source>
</evidence>
<dbReference type="PANTHER" id="PTHR24381:SF269">
    <property type="entry name" value="ZINC FINGER PROTEIN 398"/>
    <property type="match status" value="1"/>
</dbReference>
<dbReference type="InterPro" id="IPR036236">
    <property type="entry name" value="Znf_C2H2_sf"/>
</dbReference>
<evidence type="ECO:0000256" key="6">
    <source>
        <dbReference type="ARBA" id="ARBA00023242"/>
    </source>
</evidence>
<keyword evidence="3" id="KW-0677">Repeat</keyword>
<dbReference type="CDD" id="cd07765">
    <property type="entry name" value="KRAB_A-box"/>
    <property type="match status" value="1"/>
</dbReference>
<keyword evidence="2" id="KW-0479">Metal-binding</keyword>
<feature type="compositionally biased region" description="Polar residues" evidence="8">
    <location>
        <begin position="364"/>
        <end position="373"/>
    </location>
</feature>
<dbReference type="SUPFAM" id="SSF109640">
    <property type="entry name" value="KRAB domain (Kruppel-associated box)"/>
    <property type="match status" value="1"/>
</dbReference>
<evidence type="ECO:0000256" key="5">
    <source>
        <dbReference type="ARBA" id="ARBA00022833"/>
    </source>
</evidence>
<evidence type="ECO:0000259" key="10">
    <source>
        <dbReference type="PROSITE" id="PS50805"/>
    </source>
</evidence>
<proteinExistence type="inferred from homology"/>
<keyword evidence="12" id="KW-1185">Reference proteome</keyword>
<dbReference type="SMART" id="SM00355">
    <property type="entry name" value="ZnF_C2H2"/>
    <property type="match status" value="2"/>
</dbReference>
<dbReference type="SUPFAM" id="SSF57667">
    <property type="entry name" value="beta-beta-alpha zinc fingers"/>
    <property type="match status" value="2"/>
</dbReference>
<feature type="domain" description="C2H2-type" evidence="9">
    <location>
        <begin position="334"/>
        <end position="361"/>
    </location>
</feature>
<dbReference type="PROSITE" id="PS50805">
    <property type="entry name" value="KRAB"/>
    <property type="match status" value="1"/>
</dbReference>
<dbReference type="GO" id="GO:0000981">
    <property type="term" value="F:DNA-binding transcription factor activity, RNA polymerase II-specific"/>
    <property type="evidence" value="ECO:0007669"/>
    <property type="project" value="TreeGrafter"/>
</dbReference>
<gene>
    <name evidence="11" type="ORF">NDU88_001652</name>
</gene>
<comment type="caution">
    <text evidence="11">The sequence shown here is derived from an EMBL/GenBank/DDBJ whole genome shotgun (WGS) entry which is preliminary data.</text>
</comment>
<reference evidence="11" key="1">
    <citation type="journal article" date="2022" name="bioRxiv">
        <title>Sequencing and chromosome-scale assembly of the giantPleurodeles waltlgenome.</title>
        <authorList>
            <person name="Brown T."/>
            <person name="Elewa A."/>
            <person name="Iarovenko S."/>
            <person name="Subramanian E."/>
            <person name="Araus A.J."/>
            <person name="Petzold A."/>
            <person name="Susuki M."/>
            <person name="Suzuki K.-i.T."/>
            <person name="Hayashi T."/>
            <person name="Toyoda A."/>
            <person name="Oliveira C."/>
            <person name="Osipova E."/>
            <person name="Leigh N.D."/>
            <person name="Simon A."/>
            <person name="Yun M.H."/>
        </authorList>
    </citation>
    <scope>NUCLEOTIDE SEQUENCE</scope>
    <source>
        <strain evidence="11">20211129_DDA</strain>
        <tissue evidence="11">Liver</tissue>
    </source>
</reference>
<dbReference type="FunFam" id="3.30.160.60:FF:000100">
    <property type="entry name" value="Zinc finger 45-like"/>
    <property type="match status" value="1"/>
</dbReference>